<dbReference type="Pfam" id="PF01553">
    <property type="entry name" value="Acyltransferase"/>
    <property type="match status" value="1"/>
</dbReference>
<dbReference type="EC" id="2.3.1.51" evidence="4"/>
<comment type="similarity">
    <text evidence="1 4">Belongs to the 1-acyl-sn-glycerol-3-phosphate acyltransferase family.</text>
</comment>
<keyword evidence="4" id="KW-1208">Phospholipid metabolism</keyword>
<dbReference type="CDD" id="cd07989">
    <property type="entry name" value="LPLAT_AGPAT-like"/>
    <property type="match status" value="1"/>
</dbReference>
<evidence type="ECO:0000256" key="4">
    <source>
        <dbReference type="RuleBase" id="RU361267"/>
    </source>
</evidence>
<dbReference type="SUPFAM" id="SSF69593">
    <property type="entry name" value="Glycerol-3-phosphate (1)-acyltransferase"/>
    <property type="match status" value="1"/>
</dbReference>
<dbReference type="GO" id="GO:0003841">
    <property type="term" value="F:1-acylglycerol-3-phosphate O-acyltransferase activity"/>
    <property type="evidence" value="ECO:0007669"/>
    <property type="project" value="UniProtKB-UniRule"/>
</dbReference>
<evidence type="ECO:0000256" key="2">
    <source>
        <dbReference type="ARBA" id="ARBA00022679"/>
    </source>
</evidence>
<organism evidence="6 7">
    <name type="scientific">Robertmurraya siralis</name>
    <dbReference type="NCBI Taxonomy" id="77777"/>
    <lineage>
        <taxon>Bacteria</taxon>
        <taxon>Bacillati</taxon>
        <taxon>Bacillota</taxon>
        <taxon>Bacilli</taxon>
        <taxon>Bacillales</taxon>
        <taxon>Bacillaceae</taxon>
        <taxon>Robertmurraya</taxon>
    </lineage>
</organism>
<dbReference type="GO" id="GO:0016020">
    <property type="term" value="C:membrane"/>
    <property type="evidence" value="ECO:0007669"/>
    <property type="project" value="InterPro"/>
</dbReference>
<dbReference type="AlphaFoldDB" id="A0A919WI44"/>
<keyword evidence="7" id="KW-1185">Reference proteome</keyword>
<evidence type="ECO:0000256" key="3">
    <source>
        <dbReference type="ARBA" id="ARBA00023315"/>
    </source>
</evidence>
<evidence type="ECO:0000313" key="7">
    <source>
        <dbReference type="Proteomes" id="UP000682111"/>
    </source>
</evidence>
<sequence length="197" mass="22635">MYYFVANIIKFFLRLRGKIAVYNKQYLPKQGPYVIACTHTGWVDIFYLGIALLPSKIHYMAKKQLFEKRMLGWLLKKLNAFPVDRDNPGPSVLKVPKRLLSNGEIVGIFPSGTRTNEQIALKQGAITIAQRSEVPIIPVVYNGPNNFKELFTRRKAHLIFGEPIYLTSKEKDSRTYYTGVLEQKLAELESQLLTRLK</sequence>
<evidence type="ECO:0000313" key="6">
    <source>
        <dbReference type="EMBL" id="GIN62213.1"/>
    </source>
</evidence>
<dbReference type="RefSeq" id="WP_095310686.1">
    <property type="nucleotide sequence ID" value="NZ_BORC01000003.1"/>
</dbReference>
<comment type="caution">
    <text evidence="6">The sequence shown here is derived from an EMBL/GenBank/DDBJ whole genome shotgun (WGS) entry which is preliminary data.</text>
</comment>
<gene>
    <name evidence="6" type="primary">plsC</name>
    <name evidence="6" type="ORF">J27TS8_22060</name>
</gene>
<dbReference type="PANTHER" id="PTHR10434">
    <property type="entry name" value="1-ACYL-SN-GLYCEROL-3-PHOSPHATE ACYLTRANSFERASE"/>
    <property type="match status" value="1"/>
</dbReference>
<name>A0A919WI44_9BACI</name>
<comment type="catalytic activity">
    <reaction evidence="4">
        <text>a 1-acyl-sn-glycero-3-phosphate + an acyl-CoA = a 1,2-diacyl-sn-glycero-3-phosphate + CoA</text>
        <dbReference type="Rhea" id="RHEA:19709"/>
        <dbReference type="ChEBI" id="CHEBI:57287"/>
        <dbReference type="ChEBI" id="CHEBI:57970"/>
        <dbReference type="ChEBI" id="CHEBI:58342"/>
        <dbReference type="ChEBI" id="CHEBI:58608"/>
        <dbReference type="EC" id="2.3.1.51"/>
    </reaction>
</comment>
<evidence type="ECO:0000259" key="5">
    <source>
        <dbReference type="SMART" id="SM00563"/>
    </source>
</evidence>
<dbReference type="NCBIfam" id="TIGR00530">
    <property type="entry name" value="AGP_acyltrn"/>
    <property type="match status" value="1"/>
</dbReference>
<dbReference type="SMART" id="SM00563">
    <property type="entry name" value="PlsC"/>
    <property type="match status" value="1"/>
</dbReference>
<keyword evidence="4" id="KW-0444">Lipid biosynthesis</keyword>
<feature type="domain" description="Phospholipid/glycerol acyltransferase" evidence="5">
    <location>
        <begin position="33"/>
        <end position="144"/>
    </location>
</feature>
<proteinExistence type="inferred from homology"/>
<reference evidence="6" key="1">
    <citation type="submission" date="2021-03" db="EMBL/GenBank/DDBJ databases">
        <title>Antimicrobial resistance genes in bacteria isolated from Japanese honey, and their potential for conferring macrolide and lincosamide resistance in the American foulbrood pathogen Paenibacillus larvae.</title>
        <authorList>
            <person name="Okamoto M."/>
            <person name="Kumagai M."/>
            <person name="Kanamori H."/>
            <person name="Takamatsu D."/>
        </authorList>
    </citation>
    <scope>NUCLEOTIDE SEQUENCE</scope>
    <source>
        <strain evidence="6">J27TS8</strain>
    </source>
</reference>
<dbReference type="PANTHER" id="PTHR10434:SF40">
    <property type="entry name" value="1-ACYL-SN-GLYCEROL-3-PHOSPHATE ACYLTRANSFERASE"/>
    <property type="match status" value="1"/>
</dbReference>
<dbReference type="GO" id="GO:0006654">
    <property type="term" value="P:phosphatidic acid biosynthetic process"/>
    <property type="evidence" value="ECO:0007669"/>
    <property type="project" value="TreeGrafter"/>
</dbReference>
<comment type="domain">
    <text evidence="4">The HXXXXD motif is essential for acyltransferase activity and may constitute the binding site for the phosphate moiety of the glycerol-3-phosphate.</text>
</comment>
<keyword evidence="4" id="KW-0594">Phospholipid biosynthesis</keyword>
<dbReference type="InterPro" id="IPR002123">
    <property type="entry name" value="Plipid/glycerol_acylTrfase"/>
</dbReference>
<protein>
    <recommendedName>
        <fullName evidence="4">1-acyl-sn-glycerol-3-phosphate acyltransferase</fullName>
        <ecNumber evidence="4">2.3.1.51</ecNumber>
    </recommendedName>
</protein>
<dbReference type="Proteomes" id="UP000682111">
    <property type="component" value="Unassembled WGS sequence"/>
</dbReference>
<keyword evidence="4" id="KW-0443">Lipid metabolism</keyword>
<dbReference type="EMBL" id="BORC01000003">
    <property type="protein sequence ID" value="GIN62213.1"/>
    <property type="molecule type" value="Genomic_DNA"/>
</dbReference>
<keyword evidence="2 4" id="KW-0808">Transferase</keyword>
<dbReference type="InterPro" id="IPR004552">
    <property type="entry name" value="AGP_acyltrans"/>
</dbReference>
<keyword evidence="3 4" id="KW-0012">Acyltransferase</keyword>
<accession>A0A919WI44</accession>
<evidence type="ECO:0000256" key="1">
    <source>
        <dbReference type="ARBA" id="ARBA00008655"/>
    </source>
</evidence>